<evidence type="ECO:0000259" key="7">
    <source>
        <dbReference type="Pfam" id="PF25975"/>
    </source>
</evidence>
<reference evidence="8" key="1">
    <citation type="submission" date="2022-11" db="EMBL/GenBank/DDBJ databases">
        <title>High-quality draft genome sequence of Galbibacter sp. strain CMA-7.</title>
        <authorList>
            <person name="Wei L."/>
            <person name="Dong C."/>
            <person name="Shao Z."/>
        </authorList>
    </citation>
    <scope>NUCLEOTIDE SEQUENCE</scope>
    <source>
        <strain evidence="8">CMA-7</strain>
    </source>
</reference>
<dbReference type="InterPro" id="IPR058791">
    <property type="entry name" value="3HB_CusB"/>
</dbReference>
<dbReference type="Pfam" id="PF19335">
    <property type="entry name" value="HMBD"/>
    <property type="match status" value="1"/>
</dbReference>
<feature type="domain" description="CusB-like beta-barrel" evidence="6">
    <location>
        <begin position="246"/>
        <end position="322"/>
    </location>
</feature>
<proteinExistence type="inferred from homology"/>
<gene>
    <name evidence="8" type="ORF">OSR52_07630</name>
</gene>
<evidence type="ECO:0000256" key="1">
    <source>
        <dbReference type="ARBA" id="ARBA00009477"/>
    </source>
</evidence>
<dbReference type="PANTHER" id="PTHR30097:SF15">
    <property type="entry name" value="CATION EFFLUX SYSTEM PROTEIN CUSB"/>
    <property type="match status" value="1"/>
</dbReference>
<dbReference type="SUPFAM" id="SSF111369">
    <property type="entry name" value="HlyD-like secretion proteins"/>
    <property type="match status" value="1"/>
</dbReference>
<evidence type="ECO:0000313" key="9">
    <source>
        <dbReference type="Proteomes" id="UP001153642"/>
    </source>
</evidence>
<feature type="domain" description="CusB-like three alpha-helical bundle" evidence="4">
    <location>
        <begin position="159"/>
        <end position="208"/>
    </location>
</feature>
<feature type="domain" description="Heavy metal binding" evidence="3">
    <location>
        <begin position="44"/>
        <end position="70"/>
    </location>
</feature>
<dbReference type="InterPro" id="IPR006143">
    <property type="entry name" value="RND_pump_MFP"/>
</dbReference>
<evidence type="ECO:0000259" key="3">
    <source>
        <dbReference type="Pfam" id="PF19335"/>
    </source>
</evidence>
<dbReference type="EMBL" id="JAPMUA010000002">
    <property type="protein sequence ID" value="MDG3585736.1"/>
    <property type="molecule type" value="Genomic_DNA"/>
</dbReference>
<keyword evidence="9" id="KW-1185">Reference proteome</keyword>
<accession>A0ABT6FR48</accession>
<evidence type="ECO:0000259" key="5">
    <source>
        <dbReference type="Pfam" id="PF25919"/>
    </source>
</evidence>
<sequence>MKKNTIYIIIAAIAGLLLGYVLFSGTNAVEKKEEHLHSKNEQMWTCSMHPQIMRPEPGDCPICGMDLIPAGHQDKDSVNTNRFSMTKNAMALANIQTTIVGNTTAKANTISLSGKIQPNEDETFTQPAHFNGRIEKLYVKSVGETVNKGQAIAVVYSPELVSAQQELLTAYKMKESQPGLYTAVRNKFKNWMIPEKEINEIVSSGKVKNRFTIYSHISGVVTNLEATEGSHIMDGKAIFTTANLNSVWAVFDAYEKQIPNIKKGQKIQITTNAYPGKTINATINYIDPILNTETRTVEVHAVLKNQDSALKPGMFVQATLQNVGTESNTEISIPASAVMWTGIRSVVYVKDTAGTPTFEMRRIEIGSKNGEYYTVINGLQNGEEVVTQGTFTVDAAAQLQGKASMMNGE</sequence>
<evidence type="ECO:0000313" key="8">
    <source>
        <dbReference type="EMBL" id="MDG3585736.1"/>
    </source>
</evidence>
<dbReference type="Gene3D" id="2.40.420.20">
    <property type="match status" value="1"/>
</dbReference>
<name>A0ABT6FR48_9FLAO</name>
<comment type="similarity">
    <text evidence="1">Belongs to the membrane fusion protein (MFP) (TC 8.A.1) family.</text>
</comment>
<dbReference type="InterPro" id="IPR058649">
    <property type="entry name" value="CzcB_C"/>
</dbReference>
<dbReference type="InterPro" id="IPR051909">
    <property type="entry name" value="MFP_Cation_Efflux"/>
</dbReference>
<dbReference type="Proteomes" id="UP001153642">
    <property type="component" value="Unassembled WGS sequence"/>
</dbReference>
<feature type="domain" description="CusB-like barrel-sandwich hybrid" evidence="5">
    <location>
        <begin position="128"/>
        <end position="240"/>
    </location>
</feature>
<dbReference type="Gene3D" id="6.10.140.730">
    <property type="match status" value="1"/>
</dbReference>
<comment type="caution">
    <text evidence="8">The sequence shown here is derived from an EMBL/GenBank/DDBJ whole genome shotgun (WGS) entry which is preliminary data.</text>
</comment>
<feature type="domain" description="CzcB-like C-terminal circularly permuted SH3-like" evidence="7">
    <location>
        <begin position="331"/>
        <end position="393"/>
    </location>
</feature>
<dbReference type="Gene3D" id="2.40.30.170">
    <property type="match status" value="1"/>
</dbReference>
<dbReference type="NCBIfam" id="TIGR01730">
    <property type="entry name" value="RND_mfp"/>
    <property type="match status" value="1"/>
</dbReference>
<evidence type="ECO:0000259" key="4">
    <source>
        <dbReference type="Pfam" id="PF25869"/>
    </source>
</evidence>
<dbReference type="InterPro" id="IPR058790">
    <property type="entry name" value="BSH_CusB"/>
</dbReference>
<dbReference type="InterPro" id="IPR045800">
    <property type="entry name" value="HMBD"/>
</dbReference>
<evidence type="ECO:0000259" key="6">
    <source>
        <dbReference type="Pfam" id="PF25954"/>
    </source>
</evidence>
<organism evidence="8 9">
    <name type="scientific">Galbibacter pacificus</name>
    <dbReference type="NCBI Taxonomy" id="2996052"/>
    <lineage>
        <taxon>Bacteria</taxon>
        <taxon>Pseudomonadati</taxon>
        <taxon>Bacteroidota</taxon>
        <taxon>Flavobacteriia</taxon>
        <taxon>Flavobacteriales</taxon>
        <taxon>Flavobacteriaceae</taxon>
        <taxon>Galbibacter</taxon>
    </lineage>
</organism>
<dbReference type="Pfam" id="PF25869">
    <property type="entry name" value="3HB_CusB"/>
    <property type="match status" value="1"/>
</dbReference>
<dbReference type="PANTHER" id="PTHR30097">
    <property type="entry name" value="CATION EFFLUX SYSTEM PROTEIN CUSB"/>
    <property type="match status" value="1"/>
</dbReference>
<dbReference type="RefSeq" id="WP_277899007.1">
    <property type="nucleotide sequence ID" value="NZ_JAPMUA010000002.1"/>
</dbReference>
<dbReference type="InterPro" id="IPR058792">
    <property type="entry name" value="Beta-barrel_RND_2"/>
</dbReference>
<dbReference type="Pfam" id="PF25975">
    <property type="entry name" value="CzcB_C"/>
    <property type="match status" value="1"/>
</dbReference>
<dbReference type="Pfam" id="PF25954">
    <property type="entry name" value="Beta-barrel_RND_2"/>
    <property type="match status" value="1"/>
</dbReference>
<evidence type="ECO:0000256" key="2">
    <source>
        <dbReference type="ARBA" id="ARBA00022448"/>
    </source>
</evidence>
<keyword evidence="2" id="KW-0813">Transport</keyword>
<protein>
    <submittedName>
        <fullName evidence="8">Efflux RND transporter periplasmic adaptor subunit</fullName>
    </submittedName>
</protein>
<dbReference type="Pfam" id="PF25919">
    <property type="entry name" value="BSH_CusB"/>
    <property type="match status" value="1"/>
</dbReference>